<proteinExistence type="predicted"/>
<keyword evidence="4" id="KW-1185">Reference proteome</keyword>
<dbReference type="AlphaFoldDB" id="A0A3B1ILW2"/>
<evidence type="ECO:0000313" key="3">
    <source>
        <dbReference type="Ensembl" id="ENSAMXP00000030701.1"/>
    </source>
</evidence>
<dbReference type="SUPFAM" id="SSF50494">
    <property type="entry name" value="Trypsin-like serine proteases"/>
    <property type="match status" value="1"/>
</dbReference>
<organism evidence="3 4">
    <name type="scientific">Astyanax mexicanus</name>
    <name type="common">Blind cave fish</name>
    <name type="synonym">Astyanax fasciatus mexicanus</name>
    <dbReference type="NCBI Taxonomy" id="7994"/>
    <lineage>
        <taxon>Eukaryota</taxon>
        <taxon>Metazoa</taxon>
        <taxon>Chordata</taxon>
        <taxon>Craniata</taxon>
        <taxon>Vertebrata</taxon>
        <taxon>Euteleostomi</taxon>
        <taxon>Actinopterygii</taxon>
        <taxon>Neopterygii</taxon>
        <taxon>Teleostei</taxon>
        <taxon>Ostariophysi</taxon>
        <taxon>Characiformes</taxon>
        <taxon>Characoidei</taxon>
        <taxon>Acestrorhamphidae</taxon>
        <taxon>Acestrorhamphinae</taxon>
        <taxon>Astyanax</taxon>
    </lineage>
</organism>
<dbReference type="Gene3D" id="2.40.10.10">
    <property type="entry name" value="Trypsin-like serine proteases"/>
    <property type="match status" value="1"/>
</dbReference>
<dbReference type="STRING" id="7994.ENSAMXP00000030701"/>
<feature type="domain" description="Peptidase S1" evidence="2">
    <location>
        <begin position="43"/>
        <end position="88"/>
    </location>
</feature>
<keyword evidence="1" id="KW-1015">Disulfide bond</keyword>
<dbReference type="InterPro" id="IPR009003">
    <property type="entry name" value="Peptidase_S1_PA"/>
</dbReference>
<sequence>FGLGLDFRVDSWLWLRLGVGSGSIENRLHSTKSPKCKCVYLGQGDSGGPLMCEEEKHWVLAGVTSFGVGCARPKRPGVYALVSEFIDWKLVGCTV</sequence>
<reference evidence="4" key="1">
    <citation type="submission" date="2013-03" db="EMBL/GenBank/DDBJ databases">
        <authorList>
            <person name="Jeffery W."/>
            <person name="Warren W."/>
            <person name="Wilson R.K."/>
        </authorList>
    </citation>
    <scope>NUCLEOTIDE SEQUENCE</scope>
    <source>
        <strain evidence="4">female</strain>
    </source>
</reference>
<evidence type="ECO:0000313" key="4">
    <source>
        <dbReference type="Proteomes" id="UP000018467"/>
    </source>
</evidence>
<dbReference type="InParanoid" id="A0A3B1ILW2"/>
<reference evidence="3" key="4">
    <citation type="submission" date="2025-09" db="UniProtKB">
        <authorList>
            <consortium name="Ensembl"/>
        </authorList>
    </citation>
    <scope>IDENTIFICATION</scope>
</reference>
<dbReference type="InterPro" id="IPR001254">
    <property type="entry name" value="Trypsin_dom"/>
</dbReference>
<dbReference type="Ensembl" id="ENSAMXT00000055240.1">
    <property type="protein sequence ID" value="ENSAMXP00000030701.1"/>
    <property type="gene ID" value="ENSAMXG00000034137.1"/>
</dbReference>
<dbReference type="PANTHER" id="PTHR24252:SF16">
    <property type="entry name" value="TRANSMEMBRANE SERINE PROTEASE 15"/>
    <property type="match status" value="1"/>
</dbReference>
<reference evidence="3" key="3">
    <citation type="submission" date="2025-08" db="UniProtKB">
        <authorList>
            <consortium name="Ensembl"/>
        </authorList>
    </citation>
    <scope>IDENTIFICATION</scope>
</reference>
<dbReference type="GeneTree" id="ENSGT01120000275993"/>
<dbReference type="InterPro" id="IPR043504">
    <property type="entry name" value="Peptidase_S1_PA_chymotrypsin"/>
</dbReference>
<accession>A0A3B1ILW2</accession>
<dbReference type="GO" id="GO:0004252">
    <property type="term" value="F:serine-type endopeptidase activity"/>
    <property type="evidence" value="ECO:0007669"/>
    <property type="project" value="InterPro"/>
</dbReference>
<dbReference type="Bgee" id="ENSAMXG00000034137">
    <property type="expression patterns" value="Expressed in intestine and 5 other cell types or tissues"/>
</dbReference>
<evidence type="ECO:0000259" key="2">
    <source>
        <dbReference type="PROSITE" id="PS50240"/>
    </source>
</evidence>
<dbReference type="PANTHER" id="PTHR24252">
    <property type="entry name" value="ACROSIN-RELATED"/>
    <property type="match status" value="1"/>
</dbReference>
<dbReference type="Proteomes" id="UP000018467">
    <property type="component" value="Unassembled WGS sequence"/>
</dbReference>
<reference evidence="4" key="2">
    <citation type="journal article" date="2014" name="Nat. Commun.">
        <title>The cavefish genome reveals candidate genes for eye loss.</title>
        <authorList>
            <person name="McGaugh S.E."/>
            <person name="Gross J.B."/>
            <person name="Aken B."/>
            <person name="Blin M."/>
            <person name="Borowsky R."/>
            <person name="Chalopin D."/>
            <person name="Hinaux H."/>
            <person name="Jeffery W.R."/>
            <person name="Keene A."/>
            <person name="Ma L."/>
            <person name="Minx P."/>
            <person name="Murphy D."/>
            <person name="O'Quin K.E."/>
            <person name="Retaux S."/>
            <person name="Rohner N."/>
            <person name="Searle S.M."/>
            <person name="Stahl B.A."/>
            <person name="Tabin C."/>
            <person name="Volff J.N."/>
            <person name="Yoshizawa M."/>
            <person name="Warren W.C."/>
        </authorList>
    </citation>
    <scope>NUCLEOTIDE SEQUENCE [LARGE SCALE GENOMIC DNA]</scope>
    <source>
        <strain evidence="4">female</strain>
    </source>
</reference>
<dbReference type="Pfam" id="PF00089">
    <property type="entry name" value="Trypsin"/>
    <property type="match status" value="1"/>
</dbReference>
<dbReference type="GO" id="GO:0006508">
    <property type="term" value="P:proteolysis"/>
    <property type="evidence" value="ECO:0007669"/>
    <property type="project" value="InterPro"/>
</dbReference>
<name>A0A3B1ILW2_ASTMX</name>
<protein>
    <recommendedName>
        <fullName evidence="2">Peptidase S1 domain-containing protein</fullName>
    </recommendedName>
</protein>
<dbReference type="PROSITE" id="PS50240">
    <property type="entry name" value="TRYPSIN_DOM"/>
    <property type="match status" value="1"/>
</dbReference>
<evidence type="ECO:0000256" key="1">
    <source>
        <dbReference type="ARBA" id="ARBA00023157"/>
    </source>
</evidence>